<dbReference type="GO" id="GO:0043332">
    <property type="term" value="C:mating projection tip"/>
    <property type="evidence" value="ECO:0007669"/>
    <property type="project" value="TreeGrafter"/>
</dbReference>
<feature type="domain" description="SH3" evidence="6">
    <location>
        <begin position="1441"/>
        <end position="1501"/>
    </location>
</feature>
<feature type="domain" description="BAR" evidence="7">
    <location>
        <begin position="1090"/>
        <end position="1327"/>
    </location>
</feature>
<dbReference type="OrthoDB" id="2159336at2759"/>
<dbReference type="InterPro" id="IPR046982">
    <property type="entry name" value="BIN3/RVS161-like"/>
</dbReference>
<gene>
    <name evidence="8" type="ORF">B0A50_07960</name>
</gene>
<dbReference type="GO" id="GO:0008289">
    <property type="term" value="F:lipid binding"/>
    <property type="evidence" value="ECO:0007669"/>
    <property type="project" value="TreeGrafter"/>
</dbReference>
<feature type="region of interest" description="Disordered" evidence="5">
    <location>
        <begin position="706"/>
        <end position="727"/>
    </location>
</feature>
<dbReference type="InterPro" id="IPR046539">
    <property type="entry name" value="DUF6604"/>
</dbReference>
<reference evidence="8 9" key="1">
    <citation type="submission" date="2017-03" db="EMBL/GenBank/DDBJ databases">
        <title>Genomes of endolithic fungi from Antarctica.</title>
        <authorList>
            <person name="Coleine C."/>
            <person name="Masonjones S."/>
            <person name="Stajich J.E."/>
        </authorList>
    </citation>
    <scope>NUCLEOTIDE SEQUENCE [LARGE SCALE GENOMIC DNA]</scope>
    <source>
        <strain evidence="8 9">CCFEE 6315</strain>
    </source>
</reference>
<dbReference type="GO" id="GO:0097320">
    <property type="term" value="P:plasma membrane tubulation"/>
    <property type="evidence" value="ECO:0007669"/>
    <property type="project" value="TreeGrafter"/>
</dbReference>
<keyword evidence="3" id="KW-0175">Coiled coil</keyword>
<dbReference type="InterPro" id="IPR027267">
    <property type="entry name" value="AH/BAR_dom_sf"/>
</dbReference>
<feature type="compositionally biased region" description="Polar residues" evidence="5">
    <location>
        <begin position="1411"/>
        <end position="1420"/>
    </location>
</feature>
<evidence type="ECO:0000256" key="5">
    <source>
        <dbReference type="SAM" id="MobiDB-lite"/>
    </source>
</evidence>
<keyword evidence="9" id="KW-1185">Reference proteome</keyword>
<dbReference type="PROSITE" id="PS51021">
    <property type="entry name" value="BAR"/>
    <property type="match status" value="1"/>
</dbReference>
<dbReference type="InterPro" id="IPR001452">
    <property type="entry name" value="SH3_domain"/>
</dbReference>
<protein>
    <submittedName>
        <fullName evidence="8">Uncharacterized protein</fullName>
    </submittedName>
</protein>
<dbReference type="SMART" id="SM00721">
    <property type="entry name" value="BAR"/>
    <property type="match status" value="1"/>
</dbReference>
<keyword evidence="2" id="KW-0597">Phosphoprotein</keyword>
<dbReference type="InterPro" id="IPR004148">
    <property type="entry name" value="BAR_dom"/>
</dbReference>
<evidence type="ECO:0000313" key="8">
    <source>
        <dbReference type="EMBL" id="TKA22495.1"/>
    </source>
</evidence>
<dbReference type="PANTHER" id="PTHR47174:SF1">
    <property type="entry name" value="REDUCED VIABILITY UPON STARVATION PROTEIN 167"/>
    <property type="match status" value="1"/>
</dbReference>
<sequence length="1501" mass="166605">MRHGHHRSEREKASSMPLLGRYRLYKTGTKRLIDWLANSASHCCDIKTIIKSLADGQDPRAAKKAGKQVDLKLEIRTQELLRLAQAIVASQTPVDVPRDIIEIAEDVIAGREECAEWYAAQALEGGGDLEQENASHQYFITVLQRVLKLLNQTRAKRPTTEPNKVSSQKKKKQPTPISQPEQLRSLFDLLEVEEPSDSPLGNTRRADILAANKADKTLHFKLVEEEEDLSFATWCFLQDLHDIRCFVRETWLEYSKGDISFLAASSITDTAFGLLRVTAEQFAQMQTTDWLSLLEYFGLEFFCRGLAVWMCPQTPGFKPRIPNTSINITELLCPIAGLCLTSYKTEAQNLCHASKGRAGRPNEGDYPSVQPAGGYDHVFSDVLRSIALSGGEAGRLDECYGGVLPSSNGHVFRDVLLNIAPKLTEIAHTAQCQHIVLDEFVRGLVQIHHSQDIPVWMVVACQIYLDMYDLLGNYIKHGVDALQDTFTVNRATAAEVAEYQAACATDMSDVRSAINLLHEISHASNRFEHLDYRSIKDADGGDIVVSPLERSLPAHAGAIFIDLKLGMHNFGCQIANHRHMVLSTAHLYKALRSRGLLKTDWHDMDFVISTFGGGGRQPLVAKSGQKMETEAMARHYALALGVPATDFAKGGRREKGKMPPLKEARKLGVVSPLLQGMISRASSCGAKGHGCNAKTTVEAVLGLLSGKDEQSSSGRQTTSRAQPMHHGLTPTDLLAKFRKLLLADEPQLNFDYTSFTLKCARLLDEITETAAASFRLDGFEDTRHVGAVLCLMQAPASNPAVTAATQLLQDIISTDGKHFIKQAYNQSSGRIPKHLRPTIERRIAEREDSMHLERALLDYAGTKYSLSGSTIAAYHPGIINECCNGDGHHVGETDPAHESHAHRHQKLPLVAWGSAIPSAILDQALEAAQASPEVFMRAMRRSLDQRTAILDRVTALEDQLIASGDKRFASESRRASLEVERTEDEQLIRILRAQHRDSEKKHSYTTDTAIYRSQASKPPGATLLAVIPETETAQSKVTLPLRRSVIAKAAANCISYDTSIRLPIPTPDTSFLPPTHTGFTKGVTRAPQSVKQRFNIGEITKDAIYIDAERRFAELEKETKKLHDESKKYFNAINGMLDHQIEFSRAIAEVYKPISGRASDPDSYVIDSNPEGIRACEEYEAIVQELKASLAPELEMIEARVVKPADELMEIVKLVRKTAVKRDHKQIDYDRHQATLKKLQAKPDKGAKDEKALYRSENDFEQATEEYEYFNNLLKEELPQLFRLERDFILPLFQSFYYMQLNVFYTLHEKMQSIDIGYFNLTKGIEDAFEEKRGDIQAQAEALPMTKFKTTGGPRKPKPNLADRRKALTNGSASTGEDDTSNRRLTMDGYDNPPPAYSTDTAAGESGIGRSASTGSNWTSAAKAKAAPPPPKPKPGALKSSSVETVTALYDYEAQAEGDLSFSAGDVIDVVTRTDNENEWWIGKVQGRQGQFPGNYVQLNP</sequence>
<dbReference type="Gene3D" id="2.30.30.40">
    <property type="entry name" value="SH3 Domains"/>
    <property type="match status" value="1"/>
</dbReference>
<dbReference type="SUPFAM" id="SSF50044">
    <property type="entry name" value="SH3-domain"/>
    <property type="match status" value="1"/>
</dbReference>
<accession>A0A4U0TLH0</accession>
<dbReference type="FunFam" id="1.20.1270.60:FF:000048">
    <property type="entry name" value="BAR adaptor protein RVS167"/>
    <property type="match status" value="1"/>
</dbReference>
<evidence type="ECO:0000259" key="7">
    <source>
        <dbReference type="PROSITE" id="PS51021"/>
    </source>
</evidence>
<organism evidence="8 9">
    <name type="scientific">Salinomyces thailandicus</name>
    <dbReference type="NCBI Taxonomy" id="706561"/>
    <lineage>
        <taxon>Eukaryota</taxon>
        <taxon>Fungi</taxon>
        <taxon>Dikarya</taxon>
        <taxon>Ascomycota</taxon>
        <taxon>Pezizomycotina</taxon>
        <taxon>Dothideomycetes</taxon>
        <taxon>Dothideomycetidae</taxon>
        <taxon>Mycosphaerellales</taxon>
        <taxon>Teratosphaeriaceae</taxon>
        <taxon>Salinomyces</taxon>
    </lineage>
</organism>
<dbReference type="GO" id="GO:0051666">
    <property type="term" value="P:actin cortical patch localization"/>
    <property type="evidence" value="ECO:0007669"/>
    <property type="project" value="InterPro"/>
</dbReference>
<feature type="compositionally biased region" description="Polar residues" evidence="5">
    <location>
        <begin position="711"/>
        <end position="721"/>
    </location>
</feature>
<comment type="caution">
    <text evidence="8">The sequence shown here is derived from an EMBL/GenBank/DDBJ whole genome shotgun (WGS) entry which is preliminary data.</text>
</comment>
<keyword evidence="1 4" id="KW-0728">SH3 domain</keyword>
<dbReference type="Pfam" id="PF00018">
    <property type="entry name" value="SH3_1"/>
    <property type="match status" value="1"/>
</dbReference>
<feature type="region of interest" description="Disordered" evidence="5">
    <location>
        <begin position="1340"/>
        <end position="1441"/>
    </location>
</feature>
<evidence type="ECO:0000256" key="2">
    <source>
        <dbReference type="ARBA" id="ARBA00022553"/>
    </source>
</evidence>
<dbReference type="GO" id="GO:0031097">
    <property type="term" value="C:medial cortex"/>
    <property type="evidence" value="ECO:0007669"/>
    <property type="project" value="TreeGrafter"/>
</dbReference>
<dbReference type="GO" id="GO:1990528">
    <property type="term" value="C:Rvs161p-Rvs167p complex"/>
    <property type="evidence" value="ECO:0007669"/>
    <property type="project" value="TreeGrafter"/>
</dbReference>
<dbReference type="GO" id="GO:0006897">
    <property type="term" value="P:endocytosis"/>
    <property type="evidence" value="ECO:0007669"/>
    <property type="project" value="InterPro"/>
</dbReference>
<dbReference type="Pfam" id="PF20253">
    <property type="entry name" value="DUF6604"/>
    <property type="match status" value="1"/>
</dbReference>
<dbReference type="InterPro" id="IPR036028">
    <property type="entry name" value="SH3-like_dom_sf"/>
</dbReference>
<name>A0A4U0TLH0_9PEZI</name>
<dbReference type="EMBL" id="NAJL01000073">
    <property type="protein sequence ID" value="TKA22495.1"/>
    <property type="molecule type" value="Genomic_DNA"/>
</dbReference>
<dbReference type="PRINTS" id="PR00452">
    <property type="entry name" value="SH3DOMAIN"/>
</dbReference>
<dbReference type="FunFam" id="2.30.30.40:FF:000189">
    <property type="entry name" value="BAR adaptor protein RVS167"/>
    <property type="match status" value="1"/>
</dbReference>
<evidence type="ECO:0000256" key="3">
    <source>
        <dbReference type="ARBA" id="ARBA00023054"/>
    </source>
</evidence>
<feature type="region of interest" description="Disordered" evidence="5">
    <location>
        <begin position="154"/>
        <end position="179"/>
    </location>
</feature>
<dbReference type="Proteomes" id="UP000308549">
    <property type="component" value="Unassembled WGS sequence"/>
</dbReference>
<dbReference type="SUPFAM" id="SSF103657">
    <property type="entry name" value="BAR/IMD domain-like"/>
    <property type="match status" value="1"/>
</dbReference>
<dbReference type="PANTHER" id="PTHR47174">
    <property type="entry name" value="BRIDGING INTEGRATOR 3"/>
    <property type="match status" value="1"/>
</dbReference>
<dbReference type="GO" id="GO:0030479">
    <property type="term" value="C:actin cortical patch"/>
    <property type="evidence" value="ECO:0007669"/>
    <property type="project" value="TreeGrafter"/>
</dbReference>
<evidence type="ECO:0000256" key="1">
    <source>
        <dbReference type="ARBA" id="ARBA00022443"/>
    </source>
</evidence>
<dbReference type="PROSITE" id="PS50002">
    <property type="entry name" value="SH3"/>
    <property type="match status" value="1"/>
</dbReference>
<dbReference type="Pfam" id="PF03114">
    <property type="entry name" value="BAR"/>
    <property type="match status" value="1"/>
</dbReference>
<proteinExistence type="predicted"/>
<evidence type="ECO:0000256" key="4">
    <source>
        <dbReference type="PROSITE-ProRule" id="PRU00192"/>
    </source>
</evidence>
<dbReference type="Gene3D" id="1.20.1270.60">
    <property type="entry name" value="Arfaptin homology (AH) domain/BAR domain"/>
    <property type="match status" value="1"/>
</dbReference>
<dbReference type="CDD" id="cd07599">
    <property type="entry name" value="BAR_Rvs167p"/>
    <property type="match status" value="1"/>
</dbReference>
<dbReference type="SMART" id="SM00326">
    <property type="entry name" value="SH3"/>
    <property type="match status" value="1"/>
</dbReference>
<evidence type="ECO:0000313" key="9">
    <source>
        <dbReference type="Proteomes" id="UP000308549"/>
    </source>
</evidence>
<evidence type="ECO:0000259" key="6">
    <source>
        <dbReference type="PROSITE" id="PS50002"/>
    </source>
</evidence>